<name>A0A8J2BPR1_9BACT</name>
<dbReference type="EMBL" id="CAJNOB010000070">
    <property type="protein sequence ID" value="CAF0704952.1"/>
    <property type="molecule type" value="Genomic_DNA"/>
</dbReference>
<accession>A0A8J2BPR1</accession>
<comment type="caution">
    <text evidence="2">The sequence shown here is derived from an EMBL/GenBank/DDBJ whole genome shotgun (WGS) entry which is preliminary data.</text>
</comment>
<proteinExistence type="predicted"/>
<evidence type="ECO:0000256" key="1">
    <source>
        <dbReference type="SAM" id="SignalP"/>
    </source>
</evidence>
<sequence>MKKRIFIAIELTLFLFSFSAAWASGPEASRPPLSPDALLKLDPYFPDNGTELGPAEMQELGIHLPNGAKAYYILVPFIPEPDGFTVIVPKRVRIRYHREGWEWRGKTQWIAGGSVPYVYWELPEGTPKSSLLPLERILLGVKLKRSWLEGDPADALWAQIDSLVSKTYLEYAAQVGSLRRGP</sequence>
<dbReference type="AlphaFoldDB" id="A0A8J2BPR1"/>
<dbReference type="Proteomes" id="UP000663859">
    <property type="component" value="Unassembled WGS sequence"/>
</dbReference>
<keyword evidence="3" id="KW-1185">Reference proteome</keyword>
<feature type="chain" id="PRO_5035184068" evidence="1">
    <location>
        <begin position="24"/>
        <end position="182"/>
    </location>
</feature>
<dbReference type="RefSeq" id="WP_174582581.1">
    <property type="nucleotide sequence ID" value="NZ_CAJNOB010000070.1"/>
</dbReference>
<organism evidence="2 3">
    <name type="scientific">Candidatus Methylacidithermus pantelleriae</name>
    <dbReference type="NCBI Taxonomy" id="2744239"/>
    <lineage>
        <taxon>Bacteria</taxon>
        <taxon>Pseudomonadati</taxon>
        <taxon>Verrucomicrobiota</taxon>
        <taxon>Methylacidiphilae</taxon>
        <taxon>Methylacidiphilales</taxon>
        <taxon>Methylacidiphilaceae</taxon>
        <taxon>Candidatus Methylacidithermus</taxon>
    </lineage>
</organism>
<evidence type="ECO:0000313" key="3">
    <source>
        <dbReference type="Proteomes" id="UP000663859"/>
    </source>
</evidence>
<reference evidence="2" key="1">
    <citation type="submission" date="2021-02" db="EMBL/GenBank/DDBJ databases">
        <authorList>
            <person name="Cremers G."/>
            <person name="Picone N."/>
        </authorList>
    </citation>
    <scope>NUCLEOTIDE SEQUENCE</scope>
    <source>
        <strain evidence="2">PQ17</strain>
    </source>
</reference>
<protein>
    <submittedName>
        <fullName evidence="2">Uncharacterized protein</fullName>
    </submittedName>
</protein>
<evidence type="ECO:0000313" key="2">
    <source>
        <dbReference type="EMBL" id="CAF0704952.1"/>
    </source>
</evidence>
<keyword evidence="1" id="KW-0732">Signal</keyword>
<gene>
    <name evidence="2" type="ORF">MPNT_80036</name>
</gene>
<feature type="signal peptide" evidence="1">
    <location>
        <begin position="1"/>
        <end position="23"/>
    </location>
</feature>